<protein>
    <recommendedName>
        <fullName evidence="1">Transposable element P transposase-like RNase H domain-containing protein</fullName>
    </recommendedName>
</protein>
<sequence length="197" mass="22517">AAVSTKLRPDQIRALTRKSNHGLKWSLPTIRDALELKFKWGIHGYMAFLKHLPIYPSIRTLQSKLQHVQFESNILEEVFNMLEYEVKQLQLQEKDCVIVMDEMAIKAAEMFDPSTQKFIGTCTFPTHSGIATKVLVILLAGLTTRWKYTVAYYFTKSIDIKYKQSEVNPTGSALKNIILNIIEKSESIGFQVHAVIQ</sequence>
<dbReference type="AlphaFoldDB" id="A0A026VRM3"/>
<dbReference type="EMBL" id="KK111519">
    <property type="protein sequence ID" value="EZA46377.1"/>
    <property type="molecule type" value="Genomic_DNA"/>
</dbReference>
<feature type="domain" description="Transposable element P transposase-like RNase H" evidence="1">
    <location>
        <begin position="74"/>
        <end position="196"/>
    </location>
</feature>
<proteinExistence type="predicted"/>
<dbReference type="InterPro" id="IPR048365">
    <property type="entry name" value="TNP-like_RNaseH_N"/>
</dbReference>
<gene>
    <name evidence="2" type="ORF">X777_00222</name>
</gene>
<accession>A0A026VRM3</accession>
<dbReference type="STRING" id="2015173.A0A026VRM3"/>
<evidence type="ECO:0000313" key="3">
    <source>
        <dbReference type="Proteomes" id="UP000053097"/>
    </source>
</evidence>
<dbReference type="OMA" id="KNIATHA"/>
<dbReference type="Pfam" id="PF21787">
    <property type="entry name" value="TNP-like_RNaseH_N"/>
    <property type="match status" value="1"/>
</dbReference>
<evidence type="ECO:0000313" key="2">
    <source>
        <dbReference type="EMBL" id="EZA46377.1"/>
    </source>
</evidence>
<name>A0A026VRM3_OOCBI</name>
<dbReference type="Proteomes" id="UP000053097">
    <property type="component" value="Unassembled WGS sequence"/>
</dbReference>
<reference evidence="2 3" key="1">
    <citation type="journal article" date="2014" name="Curr. Biol.">
        <title>The genome of the clonal raider ant Cerapachys biroi.</title>
        <authorList>
            <person name="Oxley P.R."/>
            <person name="Ji L."/>
            <person name="Fetter-Pruneda I."/>
            <person name="McKenzie S.K."/>
            <person name="Li C."/>
            <person name="Hu H."/>
            <person name="Zhang G."/>
            <person name="Kronauer D.J."/>
        </authorList>
    </citation>
    <scope>NUCLEOTIDE SEQUENCE [LARGE SCALE GENOMIC DNA]</scope>
</reference>
<feature type="non-terminal residue" evidence="2">
    <location>
        <position position="1"/>
    </location>
</feature>
<evidence type="ECO:0000259" key="1">
    <source>
        <dbReference type="Pfam" id="PF21787"/>
    </source>
</evidence>
<dbReference type="OrthoDB" id="7553888at2759"/>
<keyword evidence="3" id="KW-1185">Reference proteome</keyword>
<organism evidence="2 3">
    <name type="scientific">Ooceraea biroi</name>
    <name type="common">Clonal raider ant</name>
    <name type="synonym">Cerapachys biroi</name>
    <dbReference type="NCBI Taxonomy" id="2015173"/>
    <lineage>
        <taxon>Eukaryota</taxon>
        <taxon>Metazoa</taxon>
        <taxon>Ecdysozoa</taxon>
        <taxon>Arthropoda</taxon>
        <taxon>Hexapoda</taxon>
        <taxon>Insecta</taxon>
        <taxon>Pterygota</taxon>
        <taxon>Neoptera</taxon>
        <taxon>Endopterygota</taxon>
        <taxon>Hymenoptera</taxon>
        <taxon>Apocrita</taxon>
        <taxon>Aculeata</taxon>
        <taxon>Formicoidea</taxon>
        <taxon>Formicidae</taxon>
        <taxon>Dorylinae</taxon>
        <taxon>Ooceraea</taxon>
    </lineage>
</organism>